<feature type="signal peptide" evidence="1">
    <location>
        <begin position="1"/>
        <end position="26"/>
    </location>
</feature>
<accession>A0A1R3VCD6</accession>
<gene>
    <name evidence="2" type="ORF">BQ8794_40141</name>
</gene>
<organism evidence="2 3">
    <name type="scientific">Mesorhizobium prunaredense</name>
    <dbReference type="NCBI Taxonomy" id="1631249"/>
    <lineage>
        <taxon>Bacteria</taxon>
        <taxon>Pseudomonadati</taxon>
        <taxon>Pseudomonadota</taxon>
        <taxon>Alphaproteobacteria</taxon>
        <taxon>Hyphomicrobiales</taxon>
        <taxon>Phyllobacteriaceae</taxon>
        <taxon>Mesorhizobium</taxon>
    </lineage>
</organism>
<proteinExistence type="predicted"/>
<sequence length="203" mass="21972">MTPGVYRVSALLIPLALAGLCQPTQAGDISSAYTDLDWKKDCVTYAQAEEGEGDWASLACSGYRGYPVLISYDDARESLFYGFPPSDMTAVWESFVAFNSVAPKLEWRIETSGDRAVPFAVIHRRSISNPEAENKPTDVLIVAKVAQPETYEGCTVGLVLATGNPGANDQARKLADEKARTFACGKDKRVVIGNAPDFGRVDN</sequence>
<keyword evidence="3" id="KW-1185">Reference proteome</keyword>
<keyword evidence="1" id="KW-0732">Signal</keyword>
<dbReference type="STRING" id="1631249.BQ8794_40141"/>
<protein>
    <submittedName>
        <fullName evidence="2">Uncharacterized protein</fullName>
    </submittedName>
</protein>
<feature type="chain" id="PRO_5013385951" evidence="1">
    <location>
        <begin position="27"/>
        <end position="203"/>
    </location>
</feature>
<name>A0A1R3VCD6_9HYPH</name>
<evidence type="ECO:0000313" key="3">
    <source>
        <dbReference type="Proteomes" id="UP000188388"/>
    </source>
</evidence>
<evidence type="ECO:0000256" key="1">
    <source>
        <dbReference type="SAM" id="SignalP"/>
    </source>
</evidence>
<reference evidence="3" key="1">
    <citation type="submission" date="2017-01" db="EMBL/GenBank/DDBJ databases">
        <authorList>
            <person name="Brunel B."/>
        </authorList>
    </citation>
    <scope>NUCLEOTIDE SEQUENCE [LARGE SCALE GENOMIC DNA]</scope>
</reference>
<dbReference type="AlphaFoldDB" id="A0A1R3VCD6"/>
<evidence type="ECO:0000313" key="2">
    <source>
        <dbReference type="EMBL" id="SIT57542.1"/>
    </source>
</evidence>
<dbReference type="Proteomes" id="UP000188388">
    <property type="component" value="Unassembled WGS sequence"/>
</dbReference>
<dbReference type="EMBL" id="FTPD01000034">
    <property type="protein sequence ID" value="SIT57542.1"/>
    <property type="molecule type" value="Genomic_DNA"/>
</dbReference>